<comment type="function">
    <text evidence="2">In eubacteria ppGpp (guanosine 3'-diphosphate 5'-diphosphate) is a mediator of the stringent response that coordinates a variety of cellular activities in response to changes in nutritional abundance.</text>
</comment>
<dbReference type="InterPro" id="IPR012676">
    <property type="entry name" value="TGS-like"/>
</dbReference>
<dbReference type="Gene3D" id="3.30.70.260">
    <property type="match status" value="1"/>
</dbReference>
<dbReference type="SUPFAM" id="SSF81301">
    <property type="entry name" value="Nucleotidyltransferase"/>
    <property type="match status" value="1"/>
</dbReference>
<dbReference type="FunFam" id="3.30.460.10:FF:000001">
    <property type="entry name" value="GTP pyrophosphokinase RelA"/>
    <property type="match status" value="1"/>
</dbReference>
<dbReference type="InterPro" id="IPR002912">
    <property type="entry name" value="ACT_dom"/>
</dbReference>
<reference evidence="6 7" key="1">
    <citation type="submission" date="2018-02" db="EMBL/GenBank/DDBJ databases">
        <title>Novel Leptospira species isolated from soil and water in Japan.</title>
        <authorList>
            <person name="Nakao R."/>
            <person name="Masuzawa T."/>
        </authorList>
    </citation>
    <scope>NUCLEOTIDE SEQUENCE [LARGE SCALE GENOMIC DNA]</scope>
    <source>
        <strain evidence="6 7">E8</strain>
    </source>
</reference>
<dbReference type="GO" id="GO:0015969">
    <property type="term" value="P:guanosine tetraphosphate metabolic process"/>
    <property type="evidence" value="ECO:0007669"/>
    <property type="project" value="InterPro"/>
</dbReference>
<evidence type="ECO:0000259" key="3">
    <source>
        <dbReference type="PROSITE" id="PS51671"/>
    </source>
</evidence>
<dbReference type="FunFam" id="1.10.3210.10:FF:000001">
    <property type="entry name" value="GTP pyrophosphokinase RelA"/>
    <property type="match status" value="1"/>
</dbReference>
<dbReference type="Gene3D" id="1.10.3210.10">
    <property type="entry name" value="Hypothetical protein af1432"/>
    <property type="match status" value="1"/>
</dbReference>
<dbReference type="Pfam" id="PF02824">
    <property type="entry name" value="TGS"/>
    <property type="match status" value="1"/>
</dbReference>
<feature type="domain" description="HD" evidence="4">
    <location>
        <begin position="51"/>
        <end position="150"/>
    </location>
</feature>
<dbReference type="PROSITE" id="PS51671">
    <property type="entry name" value="ACT"/>
    <property type="match status" value="1"/>
</dbReference>
<protein>
    <submittedName>
        <fullName evidence="6">Guanosine polyphosphate pyrophosphohydrolase/synthetase</fullName>
    </submittedName>
</protein>
<dbReference type="PROSITE" id="PS51880">
    <property type="entry name" value="TGS"/>
    <property type="match status" value="1"/>
</dbReference>
<dbReference type="InterPro" id="IPR012675">
    <property type="entry name" value="Beta-grasp_dom_sf"/>
</dbReference>
<evidence type="ECO:0000256" key="1">
    <source>
        <dbReference type="ARBA" id="ARBA00025704"/>
    </source>
</evidence>
<dbReference type="SMART" id="SM00471">
    <property type="entry name" value="HDc"/>
    <property type="match status" value="1"/>
</dbReference>
<dbReference type="GO" id="GO:0005886">
    <property type="term" value="C:plasma membrane"/>
    <property type="evidence" value="ECO:0007669"/>
    <property type="project" value="TreeGrafter"/>
</dbReference>
<dbReference type="GO" id="GO:0015949">
    <property type="term" value="P:nucleobase-containing small molecule interconversion"/>
    <property type="evidence" value="ECO:0007669"/>
    <property type="project" value="UniProtKB-ARBA"/>
</dbReference>
<feature type="domain" description="ACT" evidence="3">
    <location>
        <begin position="604"/>
        <end position="677"/>
    </location>
</feature>
<dbReference type="SMART" id="SM00954">
    <property type="entry name" value="RelA_SpoT"/>
    <property type="match status" value="1"/>
</dbReference>
<dbReference type="InterPro" id="IPR004811">
    <property type="entry name" value="RelA/Spo_fam"/>
</dbReference>
<comment type="pathway">
    <text evidence="1">Purine metabolism.</text>
</comment>
<organism evidence="6 7">
    <name type="scientific">Leptospira johnsonii</name>
    <dbReference type="NCBI Taxonomy" id="1917820"/>
    <lineage>
        <taxon>Bacteria</taxon>
        <taxon>Pseudomonadati</taxon>
        <taxon>Spirochaetota</taxon>
        <taxon>Spirochaetia</taxon>
        <taxon>Leptospirales</taxon>
        <taxon>Leptospiraceae</taxon>
        <taxon>Leptospira</taxon>
    </lineage>
</organism>
<dbReference type="InterPro" id="IPR003607">
    <property type="entry name" value="HD/PDEase_dom"/>
</dbReference>
<evidence type="ECO:0000256" key="2">
    <source>
        <dbReference type="RuleBase" id="RU003847"/>
    </source>
</evidence>
<evidence type="ECO:0000259" key="4">
    <source>
        <dbReference type="PROSITE" id="PS51831"/>
    </source>
</evidence>
<dbReference type="PROSITE" id="PS51831">
    <property type="entry name" value="HD"/>
    <property type="match status" value="1"/>
</dbReference>
<evidence type="ECO:0000313" key="7">
    <source>
        <dbReference type="Proteomes" id="UP000245076"/>
    </source>
</evidence>
<dbReference type="NCBIfam" id="TIGR00691">
    <property type="entry name" value="spoT_relA"/>
    <property type="match status" value="1"/>
</dbReference>
<dbReference type="CDD" id="cd05399">
    <property type="entry name" value="NT_Rel-Spo_like"/>
    <property type="match status" value="1"/>
</dbReference>
<dbReference type="Pfam" id="PF13328">
    <property type="entry name" value="HD_4"/>
    <property type="match status" value="1"/>
</dbReference>
<dbReference type="Proteomes" id="UP000245076">
    <property type="component" value="Unassembled WGS sequence"/>
</dbReference>
<accession>A0A2P2D0J7</accession>
<proteinExistence type="inferred from homology"/>
<dbReference type="InterPro" id="IPR006674">
    <property type="entry name" value="HD_domain"/>
</dbReference>
<dbReference type="Gene3D" id="3.30.460.10">
    <property type="entry name" value="Beta Polymerase, domain 2"/>
    <property type="match status" value="1"/>
</dbReference>
<dbReference type="CDD" id="cd00077">
    <property type="entry name" value="HDc"/>
    <property type="match status" value="1"/>
</dbReference>
<gene>
    <name evidence="6" type="primary">spoT</name>
    <name evidence="6" type="ORF">LPTSP1_11540</name>
</gene>
<dbReference type="AlphaFoldDB" id="A0A2P2D0J7"/>
<dbReference type="SUPFAM" id="SSF109604">
    <property type="entry name" value="HD-domain/PDEase-like"/>
    <property type="match status" value="1"/>
</dbReference>
<dbReference type="CDD" id="cd01668">
    <property type="entry name" value="TGS_RSH"/>
    <property type="match status" value="1"/>
</dbReference>
<keyword evidence="6" id="KW-0378">Hydrolase</keyword>
<dbReference type="SUPFAM" id="SSF55021">
    <property type="entry name" value="ACT-like"/>
    <property type="match status" value="1"/>
</dbReference>
<dbReference type="EMBL" id="BFAY01000007">
    <property type="protein sequence ID" value="GBF38164.1"/>
    <property type="molecule type" value="Genomic_DNA"/>
</dbReference>
<dbReference type="InterPro" id="IPR043519">
    <property type="entry name" value="NT_sf"/>
</dbReference>
<dbReference type="Gene3D" id="3.10.20.30">
    <property type="match status" value="1"/>
</dbReference>
<comment type="caution">
    <text evidence="6">The sequence shown here is derived from an EMBL/GenBank/DDBJ whole genome shotgun (WGS) entry which is preliminary data.</text>
</comment>
<evidence type="ECO:0000313" key="6">
    <source>
        <dbReference type="EMBL" id="GBF38164.1"/>
    </source>
</evidence>
<name>A0A2P2D0J7_9LEPT</name>
<sequence length="677" mass="76953">MGFIKAPATKEMLLEGVRETMGPEALEMIEKAYKVSEDSHQGQFRLSGEPYIVHPLQVGFILYELGLDEKVISAGILHDVIEDTKYTREDMVRDFGTEITQLVEGVTKISQIKSQSKETEAAENIRKIIIATIQDIRVILIKLADKTHNMRTLSFQPPEKQRRIANETLSLYAPIAGRLGIYSVKSELEDLAFQVIFPEEYQDIKKRISAKKSEREDYIEKLQLILKQRLAEIQINANVEGRAKHFFSIYRKMKTKEKTFDEIFDLRAIRIVTDEIKDCYGVLGIVHTLWSPVPGRFKDYIATPKTNMYQSLHTTVIGPDGKPLEVQIRTAEMNAIAEFGIAAHWVYKEGKTHANERHLTVKWLEVLQTWQDSSLDPKEFLEELKYDLHEDEVFVFTPKGEIIQLPKGATVLDFAFRIHTDVGLHCKGAKINGRMIPLRTELRSGDQVEVVIDKRSKPSPIWLRIVKTPSARQKLRAYFRKLREETSKDLAQGAESAAELTLNAEVLEELKRKPSEKVSKQTHQQGQAAGGKILVAGLRDIPVRLSGCCSPLPGDQIIGFVTRGRGVSVHKKNCSVALKQREEEQLRQITVDWDYGQTEPVPVRVEVKAKDRQGIYLEMVKSISGTQTNILEAGASTVQKDTLMARFMIEVEHLDQLKEILGNLKRIPDVVFAHRVK</sequence>
<keyword evidence="7" id="KW-1185">Reference proteome</keyword>
<dbReference type="GO" id="GO:0016787">
    <property type="term" value="F:hydrolase activity"/>
    <property type="evidence" value="ECO:0007669"/>
    <property type="project" value="UniProtKB-KW"/>
</dbReference>
<dbReference type="SUPFAM" id="SSF81271">
    <property type="entry name" value="TGS-like"/>
    <property type="match status" value="1"/>
</dbReference>
<dbReference type="CDD" id="cd04876">
    <property type="entry name" value="ACT_RelA-SpoT"/>
    <property type="match status" value="1"/>
</dbReference>
<evidence type="ECO:0000259" key="5">
    <source>
        <dbReference type="PROSITE" id="PS51880"/>
    </source>
</evidence>
<dbReference type="PANTHER" id="PTHR21262">
    <property type="entry name" value="GUANOSINE-3',5'-BIS DIPHOSPHATE 3'-PYROPHOSPHOHYDROLASE"/>
    <property type="match status" value="1"/>
</dbReference>
<dbReference type="InterPro" id="IPR004095">
    <property type="entry name" value="TGS"/>
</dbReference>
<dbReference type="PANTHER" id="PTHR21262:SF31">
    <property type="entry name" value="GTP PYROPHOSPHOKINASE"/>
    <property type="match status" value="1"/>
</dbReference>
<feature type="domain" description="TGS" evidence="5">
    <location>
        <begin position="391"/>
        <end position="452"/>
    </location>
</feature>
<dbReference type="InterPro" id="IPR033655">
    <property type="entry name" value="TGS_RelA/SpoT"/>
</dbReference>
<dbReference type="Pfam" id="PF13291">
    <property type="entry name" value="ACT_4"/>
    <property type="match status" value="1"/>
</dbReference>
<dbReference type="RefSeq" id="WP_174704435.1">
    <property type="nucleotide sequence ID" value="NZ_BFAY01000007.1"/>
</dbReference>
<comment type="similarity">
    <text evidence="2">Belongs to the relA/spoT family.</text>
</comment>
<dbReference type="FunFam" id="3.10.20.30:FF:000002">
    <property type="entry name" value="GTP pyrophosphokinase (RelA/SpoT)"/>
    <property type="match status" value="1"/>
</dbReference>
<dbReference type="InterPro" id="IPR007685">
    <property type="entry name" value="RelA_SpoT"/>
</dbReference>
<dbReference type="InterPro" id="IPR045865">
    <property type="entry name" value="ACT-like_dom_sf"/>
</dbReference>
<dbReference type="Pfam" id="PF04607">
    <property type="entry name" value="RelA_SpoT"/>
    <property type="match status" value="1"/>
</dbReference>